<accession>A0A8C3PGT8</accession>
<reference evidence="1" key="1">
    <citation type="submission" date="2025-08" db="UniProtKB">
        <authorList>
            <consortium name="Ensembl"/>
        </authorList>
    </citation>
    <scope>IDENTIFICATION</scope>
</reference>
<keyword evidence="2" id="KW-1185">Reference proteome</keyword>
<name>A0A8C3PGT8_9CHAR</name>
<sequence length="57" mass="6550">MVSFERKRKIGEKVSKVISQKFEAEAGDDKDLVDDDDVNWVHATKKKGILLEDCKEK</sequence>
<evidence type="ECO:0000313" key="2">
    <source>
        <dbReference type="Proteomes" id="UP000694419"/>
    </source>
</evidence>
<evidence type="ECO:0000313" key="1">
    <source>
        <dbReference type="Ensembl" id="ENSCPGP00000000387.1"/>
    </source>
</evidence>
<dbReference type="Proteomes" id="UP000694419">
    <property type="component" value="Unplaced"/>
</dbReference>
<reference evidence="1" key="2">
    <citation type="submission" date="2025-09" db="UniProtKB">
        <authorList>
            <consortium name="Ensembl"/>
        </authorList>
    </citation>
    <scope>IDENTIFICATION</scope>
</reference>
<proteinExistence type="predicted"/>
<dbReference type="Ensembl" id="ENSCPGT00000000430.1">
    <property type="protein sequence ID" value="ENSCPGP00000000387.1"/>
    <property type="gene ID" value="ENSCPGG00000000324.1"/>
</dbReference>
<organism evidence="1 2">
    <name type="scientific">Calidris pygmaea</name>
    <name type="common">Spoon-billed sandpiper</name>
    <dbReference type="NCBI Taxonomy" id="425635"/>
    <lineage>
        <taxon>Eukaryota</taxon>
        <taxon>Metazoa</taxon>
        <taxon>Chordata</taxon>
        <taxon>Craniata</taxon>
        <taxon>Vertebrata</taxon>
        <taxon>Euteleostomi</taxon>
        <taxon>Archelosauria</taxon>
        <taxon>Archosauria</taxon>
        <taxon>Dinosauria</taxon>
        <taxon>Saurischia</taxon>
        <taxon>Theropoda</taxon>
        <taxon>Coelurosauria</taxon>
        <taxon>Aves</taxon>
        <taxon>Neognathae</taxon>
        <taxon>Neoaves</taxon>
        <taxon>Charadriiformes</taxon>
        <taxon>Scolopacidae</taxon>
        <taxon>Calidris</taxon>
    </lineage>
</organism>
<dbReference type="AlphaFoldDB" id="A0A8C3PGT8"/>
<protein>
    <submittedName>
        <fullName evidence="1">Uncharacterized protein</fullName>
    </submittedName>
</protein>